<feature type="transmembrane region" description="Helical" evidence="1">
    <location>
        <begin position="15"/>
        <end position="41"/>
    </location>
</feature>
<proteinExistence type="predicted"/>
<accession>A0A3P5ZSP4</accession>
<gene>
    <name evidence="2" type="ORF">BRAA03T14475Z</name>
</gene>
<protein>
    <submittedName>
        <fullName evidence="2">Uncharacterized protein</fullName>
    </submittedName>
</protein>
<dbReference type="EMBL" id="LR031572">
    <property type="protein sequence ID" value="VDC83257.1"/>
    <property type="molecule type" value="Genomic_DNA"/>
</dbReference>
<keyword evidence="1" id="KW-1133">Transmembrane helix</keyword>
<keyword evidence="1" id="KW-0472">Membrane</keyword>
<reference evidence="2" key="1">
    <citation type="submission" date="2018-11" db="EMBL/GenBank/DDBJ databases">
        <authorList>
            <consortium name="Genoscope - CEA"/>
            <person name="William W."/>
        </authorList>
    </citation>
    <scope>NUCLEOTIDE SEQUENCE</scope>
</reference>
<organism evidence="2">
    <name type="scientific">Brassica campestris</name>
    <name type="common">Field mustard</name>
    <dbReference type="NCBI Taxonomy" id="3711"/>
    <lineage>
        <taxon>Eukaryota</taxon>
        <taxon>Viridiplantae</taxon>
        <taxon>Streptophyta</taxon>
        <taxon>Embryophyta</taxon>
        <taxon>Tracheophyta</taxon>
        <taxon>Spermatophyta</taxon>
        <taxon>Magnoliopsida</taxon>
        <taxon>eudicotyledons</taxon>
        <taxon>Gunneridae</taxon>
        <taxon>Pentapetalae</taxon>
        <taxon>rosids</taxon>
        <taxon>malvids</taxon>
        <taxon>Brassicales</taxon>
        <taxon>Brassicaceae</taxon>
        <taxon>Brassiceae</taxon>
        <taxon>Brassica</taxon>
    </lineage>
</organism>
<evidence type="ECO:0000313" key="2">
    <source>
        <dbReference type="EMBL" id="VDC83257.1"/>
    </source>
</evidence>
<name>A0A3P5ZSP4_BRACM</name>
<keyword evidence="1" id="KW-0812">Transmembrane</keyword>
<evidence type="ECO:0000256" key="1">
    <source>
        <dbReference type="SAM" id="Phobius"/>
    </source>
</evidence>
<dbReference type="AlphaFoldDB" id="A0A3P5ZSP4"/>
<sequence>MQVRATVGDQRRPFLINWLVILNPEMQGISFTVSIMMMCLLTQ</sequence>